<sequence length="74" mass="8616">MASKDAYLFVCNQVEHMISNQPTNPNKDKIDKLKKKTVKNDLYCCSRGELIFISADKDMDLMTALHDRNEYRFA</sequence>
<keyword evidence="2" id="KW-1185">Reference proteome</keyword>
<name>A0A9N8WCT7_9GLOM</name>
<reference evidence="1" key="1">
    <citation type="submission" date="2021-06" db="EMBL/GenBank/DDBJ databases">
        <authorList>
            <person name="Kallberg Y."/>
            <person name="Tangrot J."/>
            <person name="Rosling A."/>
        </authorList>
    </citation>
    <scope>NUCLEOTIDE SEQUENCE</scope>
    <source>
        <strain evidence="1">MA453B</strain>
    </source>
</reference>
<evidence type="ECO:0000313" key="2">
    <source>
        <dbReference type="Proteomes" id="UP000789405"/>
    </source>
</evidence>
<dbReference type="Proteomes" id="UP000789405">
    <property type="component" value="Unassembled WGS sequence"/>
</dbReference>
<organism evidence="1 2">
    <name type="scientific">Dentiscutata erythropus</name>
    <dbReference type="NCBI Taxonomy" id="1348616"/>
    <lineage>
        <taxon>Eukaryota</taxon>
        <taxon>Fungi</taxon>
        <taxon>Fungi incertae sedis</taxon>
        <taxon>Mucoromycota</taxon>
        <taxon>Glomeromycotina</taxon>
        <taxon>Glomeromycetes</taxon>
        <taxon>Diversisporales</taxon>
        <taxon>Gigasporaceae</taxon>
        <taxon>Dentiscutata</taxon>
    </lineage>
</organism>
<protein>
    <submittedName>
        <fullName evidence="1">17899_t:CDS:1</fullName>
    </submittedName>
</protein>
<accession>A0A9N8WCT7</accession>
<dbReference type="AlphaFoldDB" id="A0A9N8WCT7"/>
<proteinExistence type="predicted"/>
<dbReference type="EMBL" id="CAJVPY010000639">
    <property type="protein sequence ID" value="CAG8484807.1"/>
    <property type="molecule type" value="Genomic_DNA"/>
</dbReference>
<comment type="caution">
    <text evidence="1">The sequence shown here is derived from an EMBL/GenBank/DDBJ whole genome shotgun (WGS) entry which is preliminary data.</text>
</comment>
<gene>
    <name evidence="1" type="ORF">DERYTH_LOCUS2111</name>
</gene>
<evidence type="ECO:0000313" key="1">
    <source>
        <dbReference type="EMBL" id="CAG8484807.1"/>
    </source>
</evidence>